<proteinExistence type="predicted"/>
<dbReference type="InterPro" id="IPR014535">
    <property type="entry name" value="Hpre_diP_synt_I"/>
</dbReference>
<comment type="caution">
    <text evidence="2">The sequence shown here is derived from an EMBL/GenBank/DDBJ whole genome shotgun (WGS) entry which is preliminary data.</text>
</comment>
<feature type="transmembrane region" description="Helical" evidence="1">
    <location>
        <begin position="35"/>
        <end position="55"/>
    </location>
</feature>
<sequence>MSYRDYFGIFAILIGLLGCFFASRERKRMPLVRMSLYICLSLILGYIDSCIPLFLPGLRLGLANVVVLIALLDLGYGQAAAVSLSRVMLLSLLRGDFLGMGFFMSLFGAVASYLIMAVLHAASKKLSPVFLSICGSLAHSVAQVGVACFYFSTASLLYFYLPLLALLGLLTGAFSGMLAGMVAKRIGKLRP</sequence>
<name>A0A9D1LNU2_9FIRM</name>
<accession>A0A9D1LNU2</accession>
<feature type="transmembrane region" description="Helical" evidence="1">
    <location>
        <begin position="6"/>
        <end position="23"/>
    </location>
</feature>
<dbReference type="Proteomes" id="UP000824070">
    <property type="component" value="Unassembled WGS sequence"/>
</dbReference>
<reference evidence="2" key="2">
    <citation type="journal article" date="2021" name="PeerJ">
        <title>Extensive microbial diversity within the chicken gut microbiome revealed by metagenomics and culture.</title>
        <authorList>
            <person name="Gilroy R."/>
            <person name="Ravi A."/>
            <person name="Getino M."/>
            <person name="Pursley I."/>
            <person name="Horton D.L."/>
            <person name="Alikhan N.F."/>
            <person name="Baker D."/>
            <person name="Gharbi K."/>
            <person name="Hall N."/>
            <person name="Watson M."/>
            <person name="Adriaenssens E.M."/>
            <person name="Foster-Nyarko E."/>
            <person name="Jarju S."/>
            <person name="Secka A."/>
            <person name="Antonio M."/>
            <person name="Oren A."/>
            <person name="Chaudhuri R.R."/>
            <person name="La Ragione R."/>
            <person name="Hildebrand F."/>
            <person name="Pallen M.J."/>
        </authorList>
    </citation>
    <scope>NUCLEOTIDE SEQUENCE</scope>
    <source>
        <strain evidence="2">ChiGjej1B1-22543</strain>
    </source>
</reference>
<feature type="transmembrane region" description="Helical" evidence="1">
    <location>
        <begin position="158"/>
        <end position="183"/>
    </location>
</feature>
<dbReference type="PIRSF" id="PIRSF027391">
    <property type="entry name" value="Hpre_diP_synt_I"/>
    <property type="match status" value="1"/>
</dbReference>
<evidence type="ECO:0000313" key="2">
    <source>
        <dbReference type="EMBL" id="HIU45309.1"/>
    </source>
</evidence>
<dbReference type="InterPro" id="IPR010898">
    <property type="entry name" value="Hpre_diP_synth_I"/>
</dbReference>
<feature type="transmembrane region" description="Helical" evidence="1">
    <location>
        <begin position="129"/>
        <end position="151"/>
    </location>
</feature>
<feature type="transmembrane region" description="Helical" evidence="1">
    <location>
        <begin position="97"/>
        <end position="123"/>
    </location>
</feature>
<gene>
    <name evidence="2" type="ORF">IAC52_03315</name>
</gene>
<evidence type="ECO:0000256" key="1">
    <source>
        <dbReference type="SAM" id="Phobius"/>
    </source>
</evidence>
<protein>
    <submittedName>
        <fullName evidence="2">Gx transporter family protein</fullName>
    </submittedName>
</protein>
<dbReference type="PROSITE" id="PS51257">
    <property type="entry name" value="PROKAR_LIPOPROTEIN"/>
    <property type="match status" value="1"/>
</dbReference>
<keyword evidence="1" id="KW-1133">Transmembrane helix</keyword>
<evidence type="ECO:0000313" key="3">
    <source>
        <dbReference type="Proteomes" id="UP000824070"/>
    </source>
</evidence>
<organism evidence="2 3">
    <name type="scientific">Candidatus Alloenteromonas pullicola</name>
    <dbReference type="NCBI Taxonomy" id="2840784"/>
    <lineage>
        <taxon>Bacteria</taxon>
        <taxon>Bacillati</taxon>
        <taxon>Bacillota</taxon>
        <taxon>Bacillota incertae sedis</taxon>
        <taxon>Candidatus Alloenteromonas</taxon>
    </lineage>
</organism>
<dbReference type="Pfam" id="PF07456">
    <property type="entry name" value="Hpre_diP_synt_I"/>
    <property type="match status" value="1"/>
</dbReference>
<keyword evidence="1" id="KW-0472">Membrane</keyword>
<dbReference type="Gene3D" id="1.10.1760.20">
    <property type="match status" value="1"/>
</dbReference>
<keyword evidence="1" id="KW-0812">Transmembrane</keyword>
<reference evidence="2" key="1">
    <citation type="submission" date="2020-10" db="EMBL/GenBank/DDBJ databases">
        <authorList>
            <person name="Gilroy R."/>
        </authorList>
    </citation>
    <scope>NUCLEOTIDE SEQUENCE</scope>
    <source>
        <strain evidence="2">ChiGjej1B1-22543</strain>
    </source>
</reference>
<feature type="transmembrane region" description="Helical" evidence="1">
    <location>
        <begin position="61"/>
        <end position="85"/>
    </location>
</feature>
<dbReference type="EMBL" id="DVMV01000023">
    <property type="protein sequence ID" value="HIU45309.1"/>
    <property type="molecule type" value="Genomic_DNA"/>
</dbReference>
<dbReference type="AlphaFoldDB" id="A0A9D1LNU2"/>